<sequence length="274" mass="29951">AVKARKNNVMSYCPVLKLSKTLGFANAPKLMNMNLTAYIMKFEIECPDMVKVFMKQLSAGLAHIHDQRGMHRNIKASNILVDTDSTPHRVKIADFGSAKILLNLNLSPLVGTGAYKAPELLLGVVDYGTPADIWALGCIFGEMANWNCLPIFVKNDRAEEVLLDTFPTLGEVGVDLLSRMLCLNPGNRITAVEALNHPYFSSGGYFYSFELGICDSAIDIILTVFRGCCASILVNRITAEVARIIHISTGVNLALASSHAYCLNLGIESLQKQL</sequence>
<dbReference type="Gene3D" id="1.10.510.10">
    <property type="entry name" value="Transferase(Phosphotransferase) domain 1"/>
    <property type="match status" value="1"/>
</dbReference>
<dbReference type="AlphaFoldDB" id="A0A835IDR9"/>
<evidence type="ECO:0000256" key="6">
    <source>
        <dbReference type="ARBA" id="ARBA00022741"/>
    </source>
</evidence>
<comment type="catalytic activity">
    <reaction evidence="10">
        <text>L-seryl-[protein] + ATP = O-phospho-L-seryl-[protein] + ADP + H(+)</text>
        <dbReference type="Rhea" id="RHEA:17989"/>
        <dbReference type="Rhea" id="RHEA-COMP:9863"/>
        <dbReference type="Rhea" id="RHEA-COMP:11604"/>
        <dbReference type="ChEBI" id="CHEBI:15378"/>
        <dbReference type="ChEBI" id="CHEBI:29999"/>
        <dbReference type="ChEBI" id="CHEBI:30616"/>
        <dbReference type="ChEBI" id="CHEBI:83421"/>
        <dbReference type="ChEBI" id="CHEBI:456216"/>
        <dbReference type="EC" id="2.7.11.22"/>
    </reaction>
</comment>
<dbReference type="PANTHER" id="PTHR24056:SF548">
    <property type="entry name" value="CYCLIN-DEPENDENT KINASE A-1"/>
    <property type="match status" value="1"/>
</dbReference>
<keyword evidence="7" id="KW-0418">Kinase</keyword>
<evidence type="ECO:0000256" key="5">
    <source>
        <dbReference type="ARBA" id="ARBA00022679"/>
    </source>
</evidence>
<evidence type="ECO:0000259" key="11">
    <source>
        <dbReference type="PROSITE" id="PS50011"/>
    </source>
</evidence>
<dbReference type="GO" id="GO:0010468">
    <property type="term" value="P:regulation of gene expression"/>
    <property type="evidence" value="ECO:0007669"/>
    <property type="project" value="TreeGrafter"/>
</dbReference>
<protein>
    <recommendedName>
        <fullName evidence="2">cyclin-dependent kinase</fullName>
        <ecNumber evidence="2">2.7.11.22</ecNumber>
    </recommendedName>
</protein>
<evidence type="ECO:0000256" key="3">
    <source>
        <dbReference type="ARBA" id="ARBA00022527"/>
    </source>
</evidence>
<evidence type="ECO:0000313" key="13">
    <source>
        <dbReference type="Proteomes" id="UP000631114"/>
    </source>
</evidence>
<evidence type="ECO:0000313" key="12">
    <source>
        <dbReference type="EMBL" id="KAF9615961.1"/>
    </source>
</evidence>
<evidence type="ECO:0000256" key="2">
    <source>
        <dbReference type="ARBA" id="ARBA00012425"/>
    </source>
</evidence>
<dbReference type="SUPFAM" id="SSF56112">
    <property type="entry name" value="Protein kinase-like (PK-like)"/>
    <property type="match status" value="1"/>
</dbReference>
<evidence type="ECO:0000256" key="9">
    <source>
        <dbReference type="ARBA" id="ARBA00047811"/>
    </source>
</evidence>
<keyword evidence="13" id="KW-1185">Reference proteome</keyword>
<dbReference type="InterPro" id="IPR011009">
    <property type="entry name" value="Kinase-like_dom_sf"/>
</dbReference>
<dbReference type="PROSITE" id="PS50011">
    <property type="entry name" value="PROTEIN_KINASE_DOM"/>
    <property type="match status" value="1"/>
</dbReference>
<dbReference type="GO" id="GO:0030332">
    <property type="term" value="F:cyclin binding"/>
    <property type="evidence" value="ECO:0007669"/>
    <property type="project" value="TreeGrafter"/>
</dbReference>
<evidence type="ECO:0000256" key="7">
    <source>
        <dbReference type="ARBA" id="ARBA00022777"/>
    </source>
</evidence>
<dbReference type="InterPro" id="IPR000719">
    <property type="entry name" value="Prot_kinase_dom"/>
</dbReference>
<keyword evidence="5" id="KW-0808">Transferase</keyword>
<comment type="caution">
    <text evidence="12">The sequence shown here is derived from an EMBL/GenBank/DDBJ whole genome shotgun (WGS) entry which is preliminary data.</text>
</comment>
<dbReference type="GO" id="GO:0000082">
    <property type="term" value="P:G1/S transition of mitotic cell cycle"/>
    <property type="evidence" value="ECO:0007669"/>
    <property type="project" value="TreeGrafter"/>
</dbReference>
<dbReference type="GO" id="GO:0007165">
    <property type="term" value="P:signal transduction"/>
    <property type="evidence" value="ECO:0007669"/>
    <property type="project" value="TreeGrafter"/>
</dbReference>
<organism evidence="12 13">
    <name type="scientific">Coptis chinensis</name>
    <dbReference type="NCBI Taxonomy" id="261450"/>
    <lineage>
        <taxon>Eukaryota</taxon>
        <taxon>Viridiplantae</taxon>
        <taxon>Streptophyta</taxon>
        <taxon>Embryophyta</taxon>
        <taxon>Tracheophyta</taxon>
        <taxon>Spermatophyta</taxon>
        <taxon>Magnoliopsida</taxon>
        <taxon>Ranunculales</taxon>
        <taxon>Ranunculaceae</taxon>
        <taxon>Coptidoideae</taxon>
        <taxon>Coptis</taxon>
    </lineage>
</organism>
<dbReference type="InterPro" id="IPR050108">
    <property type="entry name" value="CDK"/>
</dbReference>
<gene>
    <name evidence="12" type="ORF">IFM89_027367</name>
</gene>
<dbReference type="Proteomes" id="UP000631114">
    <property type="component" value="Unassembled WGS sequence"/>
</dbReference>
<evidence type="ECO:0000256" key="10">
    <source>
        <dbReference type="ARBA" id="ARBA00048367"/>
    </source>
</evidence>
<keyword evidence="6" id="KW-0547">Nucleotide-binding</keyword>
<keyword evidence="8" id="KW-0067">ATP-binding</keyword>
<dbReference type="EMBL" id="JADFTS010000003">
    <property type="protein sequence ID" value="KAF9615961.1"/>
    <property type="molecule type" value="Genomic_DNA"/>
</dbReference>
<dbReference type="GO" id="GO:0005634">
    <property type="term" value="C:nucleus"/>
    <property type="evidence" value="ECO:0007669"/>
    <property type="project" value="TreeGrafter"/>
</dbReference>
<keyword evidence="4" id="KW-0597">Phosphoprotein</keyword>
<keyword evidence="3" id="KW-0723">Serine/threonine-protein kinase</keyword>
<evidence type="ECO:0000256" key="1">
    <source>
        <dbReference type="ARBA" id="ARBA00006485"/>
    </source>
</evidence>
<name>A0A835IDR9_9MAGN</name>
<dbReference type="GO" id="GO:0051445">
    <property type="term" value="P:regulation of meiotic cell cycle"/>
    <property type="evidence" value="ECO:0007669"/>
    <property type="project" value="TreeGrafter"/>
</dbReference>
<dbReference type="GO" id="GO:0000307">
    <property type="term" value="C:cyclin-dependent protein kinase holoenzyme complex"/>
    <property type="evidence" value="ECO:0007669"/>
    <property type="project" value="TreeGrafter"/>
</dbReference>
<dbReference type="GO" id="GO:0010389">
    <property type="term" value="P:regulation of G2/M transition of mitotic cell cycle"/>
    <property type="evidence" value="ECO:0007669"/>
    <property type="project" value="TreeGrafter"/>
</dbReference>
<accession>A0A835IDR9</accession>
<dbReference type="SMART" id="SM00220">
    <property type="entry name" value="S_TKc"/>
    <property type="match status" value="1"/>
</dbReference>
<evidence type="ECO:0000256" key="8">
    <source>
        <dbReference type="ARBA" id="ARBA00022840"/>
    </source>
</evidence>
<dbReference type="GO" id="GO:0004693">
    <property type="term" value="F:cyclin-dependent protein serine/threonine kinase activity"/>
    <property type="evidence" value="ECO:0007669"/>
    <property type="project" value="UniProtKB-EC"/>
</dbReference>
<dbReference type="GO" id="GO:0005737">
    <property type="term" value="C:cytoplasm"/>
    <property type="evidence" value="ECO:0007669"/>
    <property type="project" value="TreeGrafter"/>
</dbReference>
<dbReference type="Pfam" id="PF00069">
    <property type="entry name" value="Pkinase"/>
    <property type="match status" value="1"/>
</dbReference>
<feature type="non-terminal residue" evidence="12">
    <location>
        <position position="274"/>
    </location>
</feature>
<feature type="domain" description="Protein kinase" evidence="11">
    <location>
        <begin position="1"/>
        <end position="200"/>
    </location>
</feature>
<dbReference type="EC" id="2.7.11.22" evidence="2"/>
<proteinExistence type="inferred from homology"/>
<reference evidence="12 13" key="1">
    <citation type="submission" date="2020-10" db="EMBL/GenBank/DDBJ databases">
        <title>The Coptis chinensis genome and diversification of protoberbering-type alkaloids.</title>
        <authorList>
            <person name="Wang B."/>
            <person name="Shu S."/>
            <person name="Song C."/>
            <person name="Liu Y."/>
        </authorList>
    </citation>
    <scope>NUCLEOTIDE SEQUENCE [LARGE SCALE GENOMIC DNA]</scope>
    <source>
        <strain evidence="12">HL-2020</strain>
        <tissue evidence="12">Leaf</tissue>
    </source>
</reference>
<evidence type="ECO:0000256" key="4">
    <source>
        <dbReference type="ARBA" id="ARBA00022553"/>
    </source>
</evidence>
<comment type="catalytic activity">
    <reaction evidence="9">
        <text>L-threonyl-[protein] + ATP = O-phospho-L-threonyl-[protein] + ADP + H(+)</text>
        <dbReference type="Rhea" id="RHEA:46608"/>
        <dbReference type="Rhea" id="RHEA-COMP:11060"/>
        <dbReference type="Rhea" id="RHEA-COMP:11605"/>
        <dbReference type="ChEBI" id="CHEBI:15378"/>
        <dbReference type="ChEBI" id="CHEBI:30013"/>
        <dbReference type="ChEBI" id="CHEBI:30616"/>
        <dbReference type="ChEBI" id="CHEBI:61977"/>
        <dbReference type="ChEBI" id="CHEBI:456216"/>
        <dbReference type="EC" id="2.7.11.22"/>
    </reaction>
</comment>
<dbReference type="GO" id="GO:0005524">
    <property type="term" value="F:ATP binding"/>
    <property type="evidence" value="ECO:0007669"/>
    <property type="project" value="UniProtKB-KW"/>
</dbReference>
<dbReference type="PANTHER" id="PTHR24056">
    <property type="entry name" value="CELL DIVISION PROTEIN KINASE"/>
    <property type="match status" value="1"/>
</dbReference>
<dbReference type="OrthoDB" id="413582at2759"/>
<comment type="similarity">
    <text evidence="1">Belongs to the protein kinase superfamily. CMGC Ser/Thr protein kinase family. CDC2/CDKX subfamily.</text>
</comment>